<dbReference type="AlphaFoldDB" id="A0A4Z2JGQ1"/>
<dbReference type="InterPro" id="IPR040436">
    <property type="entry name" value="Disconnected-like"/>
</dbReference>
<feature type="compositionally biased region" description="Polar residues" evidence="1">
    <location>
        <begin position="11"/>
        <end position="27"/>
    </location>
</feature>
<evidence type="ECO:0000256" key="1">
    <source>
        <dbReference type="SAM" id="MobiDB-lite"/>
    </source>
</evidence>
<accession>A0A4Z2JGQ1</accession>
<gene>
    <name evidence="2" type="primary">BNC2_2</name>
    <name evidence="2" type="ORF">EYF80_000038</name>
</gene>
<dbReference type="PANTHER" id="PTHR15021">
    <property type="entry name" value="DISCONNECTED-RELATED"/>
    <property type="match status" value="1"/>
</dbReference>
<dbReference type="PANTHER" id="PTHR15021:SF2">
    <property type="entry name" value="ZINC FINGER PROTEIN BASONUCLIN-2"/>
    <property type="match status" value="1"/>
</dbReference>
<dbReference type="EMBL" id="SRLO01000001">
    <property type="protein sequence ID" value="TNN89435.1"/>
    <property type="molecule type" value="Genomic_DNA"/>
</dbReference>
<organism evidence="2 3">
    <name type="scientific">Liparis tanakae</name>
    <name type="common">Tanaka's snailfish</name>
    <dbReference type="NCBI Taxonomy" id="230148"/>
    <lineage>
        <taxon>Eukaryota</taxon>
        <taxon>Metazoa</taxon>
        <taxon>Chordata</taxon>
        <taxon>Craniata</taxon>
        <taxon>Vertebrata</taxon>
        <taxon>Euteleostomi</taxon>
        <taxon>Actinopterygii</taxon>
        <taxon>Neopterygii</taxon>
        <taxon>Teleostei</taxon>
        <taxon>Neoteleostei</taxon>
        <taxon>Acanthomorphata</taxon>
        <taxon>Eupercaria</taxon>
        <taxon>Perciformes</taxon>
        <taxon>Cottioidei</taxon>
        <taxon>Cottales</taxon>
        <taxon>Liparidae</taxon>
        <taxon>Liparis</taxon>
    </lineage>
</organism>
<dbReference type="OrthoDB" id="10070972at2759"/>
<dbReference type="Proteomes" id="UP000314294">
    <property type="component" value="Unassembled WGS sequence"/>
</dbReference>
<keyword evidence="3" id="KW-1185">Reference proteome</keyword>
<name>A0A4Z2JGQ1_9TELE</name>
<comment type="caution">
    <text evidence="2">The sequence shown here is derived from an EMBL/GenBank/DDBJ whole genome shotgun (WGS) entry which is preliminary data.</text>
</comment>
<reference evidence="2 3" key="1">
    <citation type="submission" date="2019-03" db="EMBL/GenBank/DDBJ databases">
        <title>First draft genome of Liparis tanakae, snailfish: a comprehensive survey of snailfish specific genes.</title>
        <authorList>
            <person name="Kim W."/>
            <person name="Song I."/>
            <person name="Jeong J.-H."/>
            <person name="Kim D."/>
            <person name="Kim S."/>
            <person name="Ryu S."/>
            <person name="Song J.Y."/>
            <person name="Lee S.K."/>
        </authorList>
    </citation>
    <scope>NUCLEOTIDE SEQUENCE [LARGE SCALE GENOMIC DNA]</scope>
    <source>
        <tissue evidence="2">Muscle</tissue>
    </source>
</reference>
<sequence>MWKLRQDLTTEKGSLSPAATQRGSSPRHSGADGGNKAYKELSSEHHTQRASRRMNMMPTEARRLPLCPPLPPRRGGGPVAARGCTDVSAIALVALPRVKAQTHSCTEDRDLWLRDRQPPGCKTRTDTEDGPHTAIRCTLVNCTCECFQPGKIHLRTCDQCKHGWVAHGKALVSRKKPSQDQRETQPGVTQTDRERGGGGGREGERYEGRREGGIETEKKKERVDQVSRRQPERRKR</sequence>
<feature type="region of interest" description="Disordered" evidence="1">
    <location>
        <begin position="1"/>
        <end position="54"/>
    </location>
</feature>
<feature type="region of interest" description="Disordered" evidence="1">
    <location>
        <begin position="171"/>
        <end position="236"/>
    </location>
</feature>
<proteinExistence type="predicted"/>
<protein>
    <submittedName>
        <fullName evidence="2">Zinc finger protein basonuclin-2</fullName>
    </submittedName>
</protein>
<feature type="compositionally biased region" description="Basic and acidic residues" evidence="1">
    <location>
        <begin position="1"/>
        <end position="10"/>
    </location>
</feature>
<feature type="compositionally biased region" description="Basic and acidic residues" evidence="1">
    <location>
        <begin position="191"/>
        <end position="230"/>
    </location>
</feature>
<dbReference type="GO" id="GO:0005634">
    <property type="term" value="C:nucleus"/>
    <property type="evidence" value="ECO:0007669"/>
    <property type="project" value="TreeGrafter"/>
</dbReference>
<dbReference type="GO" id="GO:0006355">
    <property type="term" value="P:regulation of DNA-templated transcription"/>
    <property type="evidence" value="ECO:0007669"/>
    <property type="project" value="TreeGrafter"/>
</dbReference>
<evidence type="ECO:0000313" key="2">
    <source>
        <dbReference type="EMBL" id="TNN89435.1"/>
    </source>
</evidence>
<evidence type="ECO:0000313" key="3">
    <source>
        <dbReference type="Proteomes" id="UP000314294"/>
    </source>
</evidence>
<feature type="compositionally biased region" description="Basic and acidic residues" evidence="1">
    <location>
        <begin position="37"/>
        <end position="47"/>
    </location>
</feature>